<protein>
    <recommendedName>
        <fullName evidence="1">Peroxisomal multifunctional enzyme type 2-like N-terminal domain-containing protein</fullName>
    </recommendedName>
</protein>
<dbReference type="PANTHER" id="PTHR13078">
    <property type="entry name" value="PEROXISOMAL MULTIFUNCTIONAL ENZYME TYPE 2-RELATED"/>
    <property type="match status" value="1"/>
</dbReference>
<comment type="caution">
    <text evidence="2">The sequence shown here is derived from an EMBL/GenBank/DDBJ whole genome shotgun (WGS) entry which is preliminary data.</text>
</comment>
<accession>A0A9N9Z059</accession>
<evidence type="ECO:0000313" key="3">
    <source>
        <dbReference type="Proteomes" id="UP000775872"/>
    </source>
</evidence>
<name>A0A9N9Z059_9HYPO</name>
<dbReference type="AlphaFoldDB" id="A0A9N9Z059"/>
<organism evidence="2 3">
    <name type="scientific">Clonostachys solani</name>
    <dbReference type="NCBI Taxonomy" id="160281"/>
    <lineage>
        <taxon>Eukaryota</taxon>
        <taxon>Fungi</taxon>
        <taxon>Dikarya</taxon>
        <taxon>Ascomycota</taxon>
        <taxon>Pezizomycotina</taxon>
        <taxon>Sordariomycetes</taxon>
        <taxon>Hypocreomycetidae</taxon>
        <taxon>Hypocreales</taxon>
        <taxon>Bionectriaceae</taxon>
        <taxon>Clonostachys</taxon>
    </lineage>
</organism>
<reference evidence="2" key="1">
    <citation type="submission" date="2021-10" db="EMBL/GenBank/DDBJ databases">
        <authorList>
            <person name="Piombo E."/>
        </authorList>
    </citation>
    <scope>NUCLEOTIDE SEQUENCE</scope>
</reference>
<dbReference type="EMBL" id="CABFOC020000015">
    <property type="protein sequence ID" value="CAH0046631.1"/>
    <property type="molecule type" value="Genomic_DNA"/>
</dbReference>
<dbReference type="InterPro" id="IPR029069">
    <property type="entry name" value="HotDog_dom_sf"/>
</dbReference>
<dbReference type="GO" id="GO:0003857">
    <property type="term" value="F:(3S)-3-hydroxyacyl-CoA dehydrogenase (NAD+) activity"/>
    <property type="evidence" value="ECO:0007669"/>
    <property type="project" value="TreeGrafter"/>
</dbReference>
<dbReference type="GO" id="GO:0004300">
    <property type="term" value="F:enoyl-CoA hydratase activity"/>
    <property type="evidence" value="ECO:0007669"/>
    <property type="project" value="TreeGrafter"/>
</dbReference>
<dbReference type="SUPFAM" id="SSF54637">
    <property type="entry name" value="Thioesterase/thiol ester dehydrase-isomerase"/>
    <property type="match status" value="1"/>
</dbReference>
<keyword evidence="3" id="KW-1185">Reference proteome</keyword>
<proteinExistence type="predicted"/>
<dbReference type="PANTHER" id="PTHR13078:SF57">
    <property type="entry name" value="DEHYDRATASE, PUTATIVE (AFU_ORTHOLOGUE AFUA_5G00640)-RELATED"/>
    <property type="match status" value="1"/>
</dbReference>
<dbReference type="Pfam" id="PF22622">
    <property type="entry name" value="MFE-2_hydrat-2_N"/>
    <property type="match status" value="1"/>
</dbReference>
<dbReference type="OrthoDB" id="60204at2759"/>
<evidence type="ECO:0000259" key="1">
    <source>
        <dbReference type="Pfam" id="PF22622"/>
    </source>
</evidence>
<dbReference type="Proteomes" id="UP000775872">
    <property type="component" value="Unassembled WGS sequence"/>
</dbReference>
<gene>
    <name evidence="2" type="ORF">CSOL1703_00012865</name>
</gene>
<evidence type="ECO:0000313" key="2">
    <source>
        <dbReference type="EMBL" id="CAH0046631.1"/>
    </source>
</evidence>
<dbReference type="InterPro" id="IPR054357">
    <property type="entry name" value="MFE-2_N"/>
</dbReference>
<sequence>MIEVIDFYGTLGSTEIPGVPKLDPRRLVDGDRAVEIYKPLPTTSLGHEFEFRSKVIGVYDKGNSGTVVRSEDCLIDAKSGEQYAKIIGSLFYVGQGNWGGPRGPRSNKKAVPDRHADLTFEVEIGQESSHLYR</sequence>
<dbReference type="GO" id="GO:0006635">
    <property type="term" value="P:fatty acid beta-oxidation"/>
    <property type="evidence" value="ECO:0007669"/>
    <property type="project" value="TreeGrafter"/>
</dbReference>
<dbReference type="GO" id="GO:0005777">
    <property type="term" value="C:peroxisome"/>
    <property type="evidence" value="ECO:0007669"/>
    <property type="project" value="TreeGrafter"/>
</dbReference>
<feature type="domain" description="Peroxisomal multifunctional enzyme type 2-like N-terminal" evidence="1">
    <location>
        <begin position="17"/>
        <end position="94"/>
    </location>
</feature>
<dbReference type="GO" id="GO:0044594">
    <property type="term" value="F:17-beta-hydroxysteroid dehydrogenase (NAD+) activity"/>
    <property type="evidence" value="ECO:0007669"/>
    <property type="project" value="TreeGrafter"/>
</dbReference>
<dbReference type="Gene3D" id="3.10.129.10">
    <property type="entry name" value="Hotdog Thioesterase"/>
    <property type="match status" value="1"/>
</dbReference>